<protein>
    <submittedName>
        <fullName evidence="1">DUF3000 family protein</fullName>
    </submittedName>
</protein>
<evidence type="ECO:0000313" key="1">
    <source>
        <dbReference type="EMBL" id="TXR57330.1"/>
    </source>
</evidence>
<dbReference type="AlphaFoldDB" id="A0A5C8ZKE5"/>
<reference evidence="1 2" key="1">
    <citation type="submission" date="2019-07" db="EMBL/GenBank/DDBJ databases">
        <title>Quadrisphaera sp. strain DD2A genome sequencing and assembly.</title>
        <authorList>
            <person name="Kim I."/>
        </authorList>
    </citation>
    <scope>NUCLEOTIDE SEQUENCE [LARGE SCALE GENOMIC DNA]</scope>
    <source>
        <strain evidence="1 2">DD2A</strain>
    </source>
</reference>
<gene>
    <name evidence="1" type="ORF">FMM08_03415</name>
</gene>
<dbReference type="EMBL" id="VKAC01000002">
    <property type="protein sequence ID" value="TXR57330.1"/>
    <property type="molecule type" value="Genomic_DNA"/>
</dbReference>
<name>A0A5C8ZKE5_9ACTN</name>
<organism evidence="1 2">
    <name type="scientific">Quadrisphaera setariae</name>
    <dbReference type="NCBI Taxonomy" id="2593304"/>
    <lineage>
        <taxon>Bacteria</taxon>
        <taxon>Bacillati</taxon>
        <taxon>Actinomycetota</taxon>
        <taxon>Actinomycetes</taxon>
        <taxon>Kineosporiales</taxon>
        <taxon>Kineosporiaceae</taxon>
        <taxon>Quadrisphaera</taxon>
    </lineage>
</organism>
<dbReference type="InterPro" id="IPR021555">
    <property type="entry name" value="DUF3000"/>
</dbReference>
<accession>A0A5C8ZKE5</accession>
<keyword evidence="2" id="KW-1185">Reference proteome</keyword>
<dbReference type="OrthoDB" id="3210980at2"/>
<sequence length="200" mass="20741">MDARGEGPGPGSQAAAPPAFAAAVQQVRATALRPEIVVEEGPGPRSLAPFSLALSADVLDEAGDEVAEGRFVLLHDPAGQEGWDGPWRVVVLARCSPATEDADDPLLADVAWSWLVEALEDHGLPVRSLGGTVTTSTSRSYGQLAARPVDGELEVRASFSPRPSEVPEAVGDAVLAWAQLLGAAAGLPPLPHGVARLPRR</sequence>
<comment type="caution">
    <text evidence="1">The sequence shown here is derived from an EMBL/GenBank/DDBJ whole genome shotgun (WGS) entry which is preliminary data.</text>
</comment>
<dbReference type="RefSeq" id="WP_147924971.1">
    <property type="nucleotide sequence ID" value="NZ_VKAC01000002.1"/>
</dbReference>
<dbReference type="Pfam" id="PF11452">
    <property type="entry name" value="DUF3000"/>
    <property type="match status" value="1"/>
</dbReference>
<evidence type="ECO:0000313" key="2">
    <source>
        <dbReference type="Proteomes" id="UP000321234"/>
    </source>
</evidence>
<proteinExistence type="predicted"/>
<dbReference type="Proteomes" id="UP000321234">
    <property type="component" value="Unassembled WGS sequence"/>
</dbReference>